<protein>
    <submittedName>
        <fullName evidence="2">DDE family transposase</fullName>
    </submittedName>
</protein>
<evidence type="ECO:0000259" key="1">
    <source>
        <dbReference type="Pfam" id="PF13701"/>
    </source>
</evidence>
<comment type="caution">
    <text evidence="2">The sequence shown here is derived from an EMBL/GenBank/DDBJ whole genome shotgun (WGS) entry which is preliminary data.</text>
</comment>
<organism evidence="2 3">
    <name type="scientific">Micromonospora olivasterospora</name>
    <dbReference type="NCBI Taxonomy" id="1880"/>
    <lineage>
        <taxon>Bacteria</taxon>
        <taxon>Bacillati</taxon>
        <taxon>Actinomycetota</taxon>
        <taxon>Actinomycetes</taxon>
        <taxon>Micromonosporales</taxon>
        <taxon>Micromonosporaceae</taxon>
        <taxon>Micromonospora</taxon>
    </lineage>
</organism>
<gene>
    <name evidence="2" type="ORF">JD77_02101</name>
</gene>
<evidence type="ECO:0000313" key="3">
    <source>
        <dbReference type="Proteomes" id="UP000319825"/>
    </source>
</evidence>
<proteinExistence type="predicted"/>
<dbReference type="Pfam" id="PF13701">
    <property type="entry name" value="DDE_Tnp_1_4"/>
    <property type="match status" value="1"/>
</dbReference>
<reference evidence="2 3" key="1">
    <citation type="submission" date="2019-07" db="EMBL/GenBank/DDBJ databases">
        <title>R&amp;d 2014.</title>
        <authorList>
            <person name="Klenk H.-P."/>
        </authorList>
    </citation>
    <scope>NUCLEOTIDE SEQUENCE [LARGE SCALE GENOMIC DNA]</scope>
    <source>
        <strain evidence="2 3">DSM 43868</strain>
    </source>
</reference>
<dbReference type="EMBL" id="VLKE01000001">
    <property type="protein sequence ID" value="TWH67132.1"/>
    <property type="molecule type" value="Genomic_DNA"/>
</dbReference>
<dbReference type="InterPro" id="IPR025668">
    <property type="entry name" value="Tnp_DDE_dom"/>
</dbReference>
<dbReference type="Proteomes" id="UP000319825">
    <property type="component" value="Unassembled WGS sequence"/>
</dbReference>
<feature type="domain" description="Transposase DDE" evidence="1">
    <location>
        <begin position="62"/>
        <end position="474"/>
    </location>
</feature>
<dbReference type="AlphaFoldDB" id="A0A562I8B8"/>
<evidence type="ECO:0000313" key="2">
    <source>
        <dbReference type="EMBL" id="TWH67132.1"/>
    </source>
</evidence>
<accession>A0A562I8B8</accession>
<sequence>MRCETGPGLRVRVLQEGAVGRIHRVTWSDLRVGSGCGDSERHRLNKVLPRGEGPGWWDRGTVLVSLAVAIVLGATSMSDIALLAHQGLVFGDPPSEATVRRALAGLDETALKRIGKARAKVRAHVWALLARRPQGFPWLTVAGKLLSGWVVIDLDATLITAHSPKQGAAATFKKGFGFHPLGAWCANTAECLAMLLRPGNSGSNTVTDHIRVLGDAIAQLPVAYRRKILIRVDGAGATHELLEHLQQMNRLWRSVRFTVGWSITAADETAIEQLPAGAWSDSLTQDGCATDTAHVAELTGLNPRLHAWTGTLRLLARRTKPSARHTKNLTDLEKRTGWRYAIVATNITRIAGMPGSHQPQWLDALHRAHAGVEDRVRTNKAMGLRNLPSKAWTVNRGWVLTANIAADLTAWTRLLGLHDQPDLAHAEPDTLRYRLLHLPAKLATHARRRVLSIPDTWPWAEAFALCWQRLTLLPPAT</sequence>
<dbReference type="InterPro" id="IPR047960">
    <property type="entry name" value="Transpos_IS1380"/>
</dbReference>
<dbReference type="NCBIfam" id="NF033539">
    <property type="entry name" value="transpos_IS1380"/>
    <property type="match status" value="1"/>
</dbReference>
<keyword evidence="3" id="KW-1185">Reference proteome</keyword>
<name>A0A562I8B8_MICOL</name>